<feature type="transmembrane region" description="Helical" evidence="1">
    <location>
        <begin position="98"/>
        <end position="120"/>
    </location>
</feature>
<feature type="transmembrane region" description="Helical" evidence="1">
    <location>
        <begin position="76"/>
        <end position="92"/>
    </location>
</feature>
<dbReference type="Proteomes" id="UP000026960">
    <property type="component" value="Chromosome 9"/>
</dbReference>
<dbReference type="HOGENOM" id="CLU_1848175_0_0_1"/>
<keyword evidence="1" id="KW-1133">Transmembrane helix</keyword>
<protein>
    <submittedName>
        <fullName evidence="2">Uncharacterized protein</fullName>
    </submittedName>
</protein>
<dbReference type="EnsemblPlants" id="OBART09G09360.2">
    <property type="protein sequence ID" value="OBART09G09360.2"/>
    <property type="gene ID" value="OBART09G09360"/>
</dbReference>
<organism evidence="2">
    <name type="scientific">Oryza barthii</name>
    <dbReference type="NCBI Taxonomy" id="65489"/>
    <lineage>
        <taxon>Eukaryota</taxon>
        <taxon>Viridiplantae</taxon>
        <taxon>Streptophyta</taxon>
        <taxon>Embryophyta</taxon>
        <taxon>Tracheophyta</taxon>
        <taxon>Spermatophyta</taxon>
        <taxon>Magnoliopsida</taxon>
        <taxon>Liliopsida</taxon>
        <taxon>Poales</taxon>
        <taxon>Poaceae</taxon>
        <taxon>BOP clade</taxon>
        <taxon>Oryzoideae</taxon>
        <taxon>Oryzeae</taxon>
        <taxon>Oryzinae</taxon>
        <taxon>Oryza</taxon>
    </lineage>
</organism>
<feature type="transmembrane region" description="Helical" evidence="1">
    <location>
        <begin position="47"/>
        <end position="67"/>
    </location>
</feature>
<sequence>MREKRYNGHMISNYSYTGLLLLCTKCLLYIYLQHSDRSNFYLESSTVYVGLFFGPYFFLSSFLFSLYKNIRCGSKCIVFYMVIGLSLFGFIYELFSSNILSCMAFPITFCNVISMACMYTRLTGRACNYRGYHDCVGLL</sequence>
<evidence type="ECO:0000313" key="3">
    <source>
        <dbReference type="Proteomes" id="UP000026960"/>
    </source>
</evidence>
<dbReference type="Gramene" id="OBART09G09360.2">
    <property type="protein sequence ID" value="OBART09G09360.2"/>
    <property type="gene ID" value="OBART09G09360"/>
</dbReference>
<evidence type="ECO:0000313" key="2">
    <source>
        <dbReference type="EnsemblPlants" id="OBART09G09360.2"/>
    </source>
</evidence>
<keyword evidence="3" id="KW-1185">Reference proteome</keyword>
<reference evidence="2" key="1">
    <citation type="journal article" date="2009" name="Rice">
        <title>De Novo Next Generation Sequencing of Plant Genomes.</title>
        <authorList>
            <person name="Rounsley S."/>
            <person name="Marri P.R."/>
            <person name="Yu Y."/>
            <person name="He R."/>
            <person name="Sisneros N."/>
            <person name="Goicoechea J.L."/>
            <person name="Lee S.J."/>
            <person name="Angelova A."/>
            <person name="Kudrna D."/>
            <person name="Luo M."/>
            <person name="Affourtit J."/>
            <person name="Desany B."/>
            <person name="Knight J."/>
            <person name="Niazi F."/>
            <person name="Egholm M."/>
            <person name="Wing R.A."/>
        </authorList>
    </citation>
    <scope>NUCLEOTIDE SEQUENCE [LARGE SCALE GENOMIC DNA]</scope>
    <source>
        <strain evidence="2">cv. IRGC 105608</strain>
    </source>
</reference>
<evidence type="ECO:0000256" key="1">
    <source>
        <dbReference type="SAM" id="Phobius"/>
    </source>
</evidence>
<dbReference type="AlphaFoldDB" id="A0A0D3H6K0"/>
<reference evidence="2" key="2">
    <citation type="submission" date="2015-03" db="UniProtKB">
        <authorList>
            <consortium name="EnsemblPlants"/>
        </authorList>
    </citation>
    <scope>IDENTIFICATION</scope>
</reference>
<feature type="transmembrane region" description="Helical" evidence="1">
    <location>
        <begin position="12"/>
        <end position="32"/>
    </location>
</feature>
<keyword evidence="1" id="KW-0812">Transmembrane</keyword>
<dbReference type="PaxDb" id="65489-OBART09G09360.2"/>
<proteinExistence type="predicted"/>
<keyword evidence="1" id="KW-0472">Membrane</keyword>
<name>A0A0D3H6K0_9ORYZ</name>
<accession>A0A0D3H6K0</accession>